<evidence type="ECO:0000313" key="2">
    <source>
        <dbReference type="EMBL" id="XCP97951.1"/>
    </source>
</evidence>
<dbReference type="AlphaFoldDB" id="A0AAU8NI34"/>
<protein>
    <recommendedName>
        <fullName evidence="3">Carbohydrate esterase 2 N-terminal domain-containing protein</fullName>
    </recommendedName>
</protein>
<evidence type="ECO:0008006" key="3">
    <source>
        <dbReference type="Google" id="ProtNLM"/>
    </source>
</evidence>
<dbReference type="RefSeq" id="WP_366296580.1">
    <property type="nucleotide sequence ID" value="NZ_CP159992.1"/>
</dbReference>
<feature type="region of interest" description="Disordered" evidence="1">
    <location>
        <begin position="75"/>
        <end position="98"/>
    </location>
</feature>
<accession>A0AAU8NI34</accession>
<proteinExistence type="predicted"/>
<name>A0AAU8NI34_9BACL</name>
<organism evidence="2">
    <name type="scientific">Paenibacillus sp. AN1007</name>
    <dbReference type="NCBI Taxonomy" id="3151385"/>
    <lineage>
        <taxon>Bacteria</taxon>
        <taxon>Bacillati</taxon>
        <taxon>Bacillota</taxon>
        <taxon>Bacilli</taxon>
        <taxon>Bacillales</taxon>
        <taxon>Paenibacillaceae</taxon>
        <taxon>Paenibacillus</taxon>
    </lineage>
</organism>
<gene>
    <name evidence="2" type="ORF">ABXS70_09200</name>
</gene>
<dbReference type="Gene3D" id="2.60.120.260">
    <property type="entry name" value="Galactose-binding domain-like"/>
    <property type="match status" value="1"/>
</dbReference>
<evidence type="ECO:0000256" key="1">
    <source>
        <dbReference type="SAM" id="MobiDB-lite"/>
    </source>
</evidence>
<sequence>MISSTWWSGSDDIDVIIDGVKVDKISLKGSDIKGPRIMYEKLELSQGEHSVEFINNTKNYLFLYSVEMDGALSSYQPVTPAPTPTEPDPVDPEPEQPSGDRAILVVTLTTGLEKEYDLPMTDINAFLNWYDSRYAGNGPAKFAINKYINNKGPFSKRTDYMIFDKILTFEVNEYTIQ</sequence>
<dbReference type="EMBL" id="CP159992">
    <property type="protein sequence ID" value="XCP97951.1"/>
    <property type="molecule type" value="Genomic_DNA"/>
</dbReference>
<reference evidence="2" key="1">
    <citation type="submission" date="2024-05" db="EMBL/GenBank/DDBJ databases">
        <title>Draft genome assemblies of 36 bacteria isolated from hibernating arctic ground squirrels.</title>
        <authorList>
            <person name="McKee H."/>
            <person name="Mullen L."/>
            <person name="Drown D.M."/>
            <person name="Duddleston K.N."/>
        </authorList>
    </citation>
    <scope>NUCLEOTIDE SEQUENCE</scope>
    <source>
        <strain evidence="2">AN1007</strain>
    </source>
</reference>